<reference evidence="1" key="1">
    <citation type="submission" date="2020-08" db="EMBL/GenBank/DDBJ databases">
        <title>Multicomponent nature underlies the extraordinary mechanical properties of spider dragline silk.</title>
        <authorList>
            <person name="Kono N."/>
            <person name="Nakamura H."/>
            <person name="Mori M."/>
            <person name="Yoshida Y."/>
            <person name="Ohtoshi R."/>
            <person name="Malay A.D."/>
            <person name="Moran D.A.P."/>
            <person name="Tomita M."/>
            <person name="Numata K."/>
            <person name="Arakawa K."/>
        </authorList>
    </citation>
    <scope>NUCLEOTIDE SEQUENCE</scope>
</reference>
<evidence type="ECO:0000313" key="1">
    <source>
        <dbReference type="EMBL" id="GFT40996.1"/>
    </source>
</evidence>
<dbReference type="EMBL" id="BMAW01109980">
    <property type="protein sequence ID" value="GFT40996.1"/>
    <property type="molecule type" value="Genomic_DNA"/>
</dbReference>
<name>A0A8X6NYE2_NEPPI</name>
<organism evidence="1 2">
    <name type="scientific">Nephila pilipes</name>
    <name type="common">Giant wood spider</name>
    <name type="synonym">Nephila maculata</name>
    <dbReference type="NCBI Taxonomy" id="299642"/>
    <lineage>
        <taxon>Eukaryota</taxon>
        <taxon>Metazoa</taxon>
        <taxon>Ecdysozoa</taxon>
        <taxon>Arthropoda</taxon>
        <taxon>Chelicerata</taxon>
        <taxon>Arachnida</taxon>
        <taxon>Araneae</taxon>
        <taxon>Araneomorphae</taxon>
        <taxon>Entelegynae</taxon>
        <taxon>Araneoidea</taxon>
        <taxon>Nephilidae</taxon>
        <taxon>Nephila</taxon>
    </lineage>
</organism>
<protein>
    <submittedName>
        <fullName evidence="1">Uncharacterized protein</fullName>
    </submittedName>
</protein>
<sequence length="148" mass="16902">MLIELRRSMIDSYTLEDMVRCLVEGLSIGMLDIHHQKHILLRDITLTLTCKELYHKYHDPISIYNNRIQTRTSPLTDLSIPFYKNNPSSYGNCPFKISCHQHIPTRINSLTFPRLQSGDGAPTAILILATFDVPSAVVSSWDNSLYSH</sequence>
<dbReference type="AlphaFoldDB" id="A0A8X6NYE2"/>
<dbReference type="Proteomes" id="UP000887013">
    <property type="component" value="Unassembled WGS sequence"/>
</dbReference>
<accession>A0A8X6NYE2</accession>
<proteinExistence type="predicted"/>
<gene>
    <name evidence="1" type="ORF">NPIL_513711</name>
</gene>
<evidence type="ECO:0000313" key="2">
    <source>
        <dbReference type="Proteomes" id="UP000887013"/>
    </source>
</evidence>
<comment type="caution">
    <text evidence="1">The sequence shown here is derived from an EMBL/GenBank/DDBJ whole genome shotgun (WGS) entry which is preliminary data.</text>
</comment>
<keyword evidence="2" id="KW-1185">Reference proteome</keyword>